<reference evidence="9 10" key="1">
    <citation type="submission" date="2024-03" db="EMBL/GenBank/DDBJ databases">
        <title>The genome assembly and annotation of the cricket Gryllus longicercus Weissman &amp; Gray.</title>
        <authorList>
            <person name="Szrajer S."/>
            <person name="Gray D."/>
            <person name="Ylla G."/>
        </authorList>
    </citation>
    <scope>NUCLEOTIDE SEQUENCE [LARGE SCALE GENOMIC DNA]</scope>
    <source>
        <strain evidence="9">DAG 2021-001</strain>
        <tissue evidence="9">Whole body minus gut</tissue>
    </source>
</reference>
<evidence type="ECO:0000259" key="7">
    <source>
        <dbReference type="Pfam" id="PF04376"/>
    </source>
</evidence>
<evidence type="ECO:0000256" key="6">
    <source>
        <dbReference type="SAM" id="MobiDB-lite"/>
    </source>
</evidence>
<dbReference type="InterPro" id="IPR007471">
    <property type="entry name" value="N-end_Aminoacyl_Trfase_N"/>
</dbReference>
<comment type="similarity">
    <text evidence="1">Belongs to the R-transferase family.</text>
</comment>
<dbReference type="InterPro" id="IPR030700">
    <property type="entry name" value="N-end_Aminoacyl_Trfase"/>
</dbReference>
<comment type="caution">
    <text evidence="9">The sequence shown here is derived from an EMBL/GenBank/DDBJ whole genome shotgun (WGS) entry which is preliminary data.</text>
</comment>
<accession>A0AAN9VP88</accession>
<dbReference type="EMBL" id="JAZDUA010000164">
    <property type="protein sequence ID" value="KAK7865882.1"/>
    <property type="molecule type" value="Genomic_DNA"/>
</dbReference>
<dbReference type="Pfam" id="PF04377">
    <property type="entry name" value="ATE_C"/>
    <property type="match status" value="1"/>
</dbReference>
<keyword evidence="3" id="KW-0808">Transferase</keyword>
<dbReference type="PANTHER" id="PTHR21367:SF1">
    <property type="entry name" value="ARGINYL-TRNA--PROTEIN TRANSFERASE 1"/>
    <property type="match status" value="1"/>
</dbReference>
<dbReference type="InterPro" id="IPR017137">
    <property type="entry name" value="Arg-tRNA-P_Trfase_1_euk"/>
</dbReference>
<evidence type="ECO:0000256" key="2">
    <source>
        <dbReference type="ARBA" id="ARBA00012025"/>
    </source>
</evidence>
<feature type="domain" description="N-end aminoacyl transferase N-terminal" evidence="7">
    <location>
        <begin position="19"/>
        <end position="89"/>
    </location>
</feature>
<keyword evidence="4" id="KW-0833">Ubl conjugation pathway</keyword>
<dbReference type="InterPro" id="IPR007472">
    <property type="entry name" value="N-end_Aminoacyl_Trfase_C"/>
</dbReference>
<evidence type="ECO:0000256" key="3">
    <source>
        <dbReference type="ARBA" id="ARBA00022679"/>
    </source>
</evidence>
<keyword evidence="5" id="KW-0012">Acyltransferase</keyword>
<proteinExistence type="inferred from homology"/>
<dbReference type="AlphaFoldDB" id="A0AAN9VP88"/>
<dbReference type="SUPFAM" id="SSF55729">
    <property type="entry name" value="Acyl-CoA N-acyltransferases (Nat)"/>
    <property type="match status" value="1"/>
</dbReference>
<protein>
    <recommendedName>
        <fullName evidence="2">arginyltransferase</fullName>
        <ecNumber evidence="2">2.3.2.8</ecNumber>
    </recommendedName>
</protein>
<evidence type="ECO:0000313" key="9">
    <source>
        <dbReference type="EMBL" id="KAK7865882.1"/>
    </source>
</evidence>
<evidence type="ECO:0000313" key="10">
    <source>
        <dbReference type="Proteomes" id="UP001378592"/>
    </source>
</evidence>
<evidence type="ECO:0000256" key="4">
    <source>
        <dbReference type="ARBA" id="ARBA00022786"/>
    </source>
</evidence>
<dbReference type="Pfam" id="PF04376">
    <property type="entry name" value="ATE_N"/>
    <property type="match status" value="1"/>
</dbReference>
<evidence type="ECO:0000256" key="1">
    <source>
        <dbReference type="ARBA" id="ARBA00009991"/>
    </source>
</evidence>
<keyword evidence="10" id="KW-1185">Reference proteome</keyword>
<feature type="compositionally biased region" description="Low complexity" evidence="6">
    <location>
        <begin position="107"/>
        <end position="119"/>
    </location>
</feature>
<dbReference type="PANTHER" id="PTHR21367">
    <property type="entry name" value="ARGININE-TRNA-PROTEIN TRANSFERASE 1"/>
    <property type="match status" value="1"/>
</dbReference>
<sequence>MSGRDYSIVEYYAEHERYRCGYCKSIDTNYSHGMWAHSMTVQDYQDLIDRGWRRSGRYCYKPTMHVTCCPMYTIKCAALDFKLTKSQKKVLKRFHRFLAHDDIRNPDGSLGEGSETSEGPGDGPEVMDIPDLHEKSVRAEKNSENAKLSSVDPSLTGRIGNIISSLTDTLPAAGQILSGTGELLSGAGQYLPSPGQLLSGTGQLLSAPGELLSGTGQLLSGTGQLLSAPGQLLSGTAQQLLSAPGQLLSGTSQFLSGVIDSASEVSELETTRKSNSSVSSNEPKKFVTPGKGCDASKPPCKKAKLVRLERKKEKLMQKGFSEEEIEKMMVGNKKQAPAAKSLEDFLKDTLPDSPAHKLEIRLVRSSPPSVEFERTSKQAHEVYQKYQFAIHGEPPEKCSFRQYTRFLVSSPLKLTIVPVGSAEFMKTQSESHALYTKYQMSVHKETAEECNLQTFCEFLIDSPLQSWNPSDGPPQGYGSFHQQYWLDGRLIAVGVIDILPRCVSSVYFYYDPEMGQLSLGTYASLQELSLVRSLHQHASALEYYYMGFYIHTCPKMRYKAAYTPSYLLCPETYTWHPVVECKCKLDQNRYCRFEEDTSIVDSDGEVVVNEILVLYRGRAMPYSIYRAINRDPSDVVETVQYAQLVGMKCARRMLVVKN</sequence>
<organism evidence="9 10">
    <name type="scientific">Gryllus longicercus</name>
    <dbReference type="NCBI Taxonomy" id="2509291"/>
    <lineage>
        <taxon>Eukaryota</taxon>
        <taxon>Metazoa</taxon>
        <taxon>Ecdysozoa</taxon>
        <taxon>Arthropoda</taxon>
        <taxon>Hexapoda</taxon>
        <taxon>Insecta</taxon>
        <taxon>Pterygota</taxon>
        <taxon>Neoptera</taxon>
        <taxon>Polyneoptera</taxon>
        <taxon>Orthoptera</taxon>
        <taxon>Ensifera</taxon>
        <taxon>Gryllidea</taxon>
        <taxon>Grylloidea</taxon>
        <taxon>Gryllidae</taxon>
        <taxon>Gryllinae</taxon>
        <taxon>Gryllus</taxon>
    </lineage>
</organism>
<feature type="domain" description="N-end rule aminoacyl transferase C-terminal" evidence="8">
    <location>
        <begin position="430"/>
        <end position="569"/>
    </location>
</feature>
<evidence type="ECO:0000259" key="8">
    <source>
        <dbReference type="Pfam" id="PF04377"/>
    </source>
</evidence>
<dbReference type="PIRSF" id="PIRSF037207">
    <property type="entry name" value="ATE1_euk"/>
    <property type="match status" value="1"/>
</dbReference>
<dbReference type="EC" id="2.3.2.8" evidence="2"/>
<dbReference type="GO" id="GO:0004057">
    <property type="term" value="F:arginyl-tRNA--protein transferase activity"/>
    <property type="evidence" value="ECO:0007669"/>
    <property type="project" value="UniProtKB-EC"/>
</dbReference>
<dbReference type="GO" id="GO:0005737">
    <property type="term" value="C:cytoplasm"/>
    <property type="evidence" value="ECO:0007669"/>
    <property type="project" value="TreeGrafter"/>
</dbReference>
<evidence type="ECO:0000256" key="5">
    <source>
        <dbReference type="ARBA" id="ARBA00023315"/>
    </source>
</evidence>
<feature type="region of interest" description="Disordered" evidence="6">
    <location>
        <begin position="105"/>
        <end position="129"/>
    </location>
</feature>
<name>A0AAN9VP88_9ORTH</name>
<dbReference type="InterPro" id="IPR016181">
    <property type="entry name" value="Acyl_CoA_acyltransferase"/>
</dbReference>
<feature type="region of interest" description="Disordered" evidence="6">
    <location>
        <begin position="267"/>
        <end position="293"/>
    </location>
</feature>
<gene>
    <name evidence="9" type="ORF">R5R35_003994</name>
</gene>
<dbReference type="Proteomes" id="UP001378592">
    <property type="component" value="Unassembled WGS sequence"/>
</dbReference>